<accession>A0A644WXR3</accession>
<dbReference type="AlphaFoldDB" id="A0A644WXR3"/>
<sequence length="112" mass="11777">MGECILAGHPQGGKIGDGTYTGDGQATRTISLGVTPKWVLVFDTKGRTAQYIYTSSGYRPNAYYGGLAITGSPSTAVSIVDGGFAVAYVDDTYGDDICTNYSGQAYNYIYGT</sequence>
<evidence type="ECO:0000313" key="1">
    <source>
        <dbReference type="EMBL" id="MPM08278.1"/>
    </source>
</evidence>
<organism evidence="1">
    <name type="scientific">bioreactor metagenome</name>
    <dbReference type="NCBI Taxonomy" id="1076179"/>
    <lineage>
        <taxon>unclassified sequences</taxon>
        <taxon>metagenomes</taxon>
        <taxon>ecological metagenomes</taxon>
    </lineage>
</organism>
<reference evidence="1" key="1">
    <citation type="submission" date="2019-08" db="EMBL/GenBank/DDBJ databases">
        <authorList>
            <person name="Kucharzyk K."/>
            <person name="Murdoch R.W."/>
            <person name="Higgins S."/>
            <person name="Loffler F."/>
        </authorList>
    </citation>
    <scope>NUCLEOTIDE SEQUENCE</scope>
</reference>
<name>A0A644WXR3_9ZZZZ</name>
<proteinExistence type="predicted"/>
<gene>
    <name evidence="1" type="ORF">SDC9_54590</name>
</gene>
<dbReference type="EMBL" id="VSSQ01001432">
    <property type="protein sequence ID" value="MPM08278.1"/>
    <property type="molecule type" value="Genomic_DNA"/>
</dbReference>
<protein>
    <submittedName>
        <fullName evidence="1">Uncharacterized protein</fullName>
    </submittedName>
</protein>
<comment type="caution">
    <text evidence="1">The sequence shown here is derived from an EMBL/GenBank/DDBJ whole genome shotgun (WGS) entry which is preliminary data.</text>
</comment>